<accession>A0A0D9VAY7</accession>
<evidence type="ECO:0000313" key="1">
    <source>
        <dbReference type="EnsemblPlants" id="LPERR01G40170.1"/>
    </source>
</evidence>
<dbReference type="STRING" id="77586.A0A0D9VAY7"/>
<organism evidence="1 2">
    <name type="scientific">Leersia perrieri</name>
    <dbReference type="NCBI Taxonomy" id="77586"/>
    <lineage>
        <taxon>Eukaryota</taxon>
        <taxon>Viridiplantae</taxon>
        <taxon>Streptophyta</taxon>
        <taxon>Embryophyta</taxon>
        <taxon>Tracheophyta</taxon>
        <taxon>Spermatophyta</taxon>
        <taxon>Magnoliopsida</taxon>
        <taxon>Liliopsida</taxon>
        <taxon>Poales</taxon>
        <taxon>Poaceae</taxon>
        <taxon>BOP clade</taxon>
        <taxon>Oryzoideae</taxon>
        <taxon>Oryzeae</taxon>
        <taxon>Oryzinae</taxon>
        <taxon>Leersia</taxon>
    </lineage>
</organism>
<dbReference type="EnsemblPlants" id="LPERR01G40170.1">
    <property type="protein sequence ID" value="LPERR01G40170.1"/>
    <property type="gene ID" value="LPERR01G40170"/>
</dbReference>
<reference evidence="1 2" key="1">
    <citation type="submission" date="2012-08" db="EMBL/GenBank/DDBJ databases">
        <title>Oryza genome evolution.</title>
        <authorList>
            <person name="Wing R.A."/>
        </authorList>
    </citation>
    <scope>NUCLEOTIDE SEQUENCE</scope>
</reference>
<proteinExistence type="predicted"/>
<reference evidence="1" key="3">
    <citation type="submission" date="2015-04" db="UniProtKB">
        <authorList>
            <consortium name="EnsemblPlants"/>
        </authorList>
    </citation>
    <scope>IDENTIFICATION</scope>
</reference>
<dbReference type="Proteomes" id="UP000032180">
    <property type="component" value="Chromosome 1"/>
</dbReference>
<protein>
    <submittedName>
        <fullName evidence="1">Uncharacterized protein</fullName>
    </submittedName>
</protein>
<dbReference type="Gramene" id="LPERR01G40170.1">
    <property type="protein sequence ID" value="LPERR01G40170.1"/>
    <property type="gene ID" value="LPERR01G40170"/>
</dbReference>
<keyword evidence="2" id="KW-1185">Reference proteome</keyword>
<dbReference type="AlphaFoldDB" id="A0A0D9VAY7"/>
<name>A0A0D9VAY7_9ORYZ</name>
<dbReference type="InterPro" id="IPR011051">
    <property type="entry name" value="RmlC_Cupin_sf"/>
</dbReference>
<evidence type="ECO:0000313" key="2">
    <source>
        <dbReference type="Proteomes" id="UP000032180"/>
    </source>
</evidence>
<sequence length="172" mass="18535">MVQRNSSSAEAMTVDLSPKRPSKAYGGACYEWSPSELPMLRAASIGAAKLSLAAGGLALPSGIVKLSTNQRMPQAASDKGREGADLVVGMDGTRAEGGCLFIVPRFFADDTGMEWFSIIFSHLAGRTTPDMEKLFRSKRLDSEIFFNSLFKPAAALQPLVLSESLKTVQPYQ</sequence>
<dbReference type="SUPFAM" id="SSF51182">
    <property type="entry name" value="RmlC-like cupins"/>
    <property type="match status" value="1"/>
</dbReference>
<dbReference type="HOGENOM" id="CLU_1557493_0_0_1"/>
<reference evidence="2" key="2">
    <citation type="submission" date="2013-12" db="EMBL/GenBank/DDBJ databases">
        <authorList>
            <person name="Yu Y."/>
            <person name="Lee S."/>
            <person name="de Baynast K."/>
            <person name="Wissotski M."/>
            <person name="Liu L."/>
            <person name="Talag J."/>
            <person name="Goicoechea J."/>
            <person name="Angelova A."/>
            <person name="Jetty R."/>
            <person name="Kudrna D."/>
            <person name="Golser W."/>
            <person name="Rivera L."/>
            <person name="Zhang J."/>
            <person name="Wing R."/>
        </authorList>
    </citation>
    <scope>NUCLEOTIDE SEQUENCE</scope>
</reference>